<evidence type="ECO:0000313" key="7">
    <source>
        <dbReference type="EMBL" id="MBW90123.1"/>
    </source>
</evidence>
<dbReference type="GO" id="GO:0000785">
    <property type="term" value="C:chromatin"/>
    <property type="evidence" value="ECO:0007669"/>
    <property type="project" value="TreeGrafter"/>
</dbReference>
<evidence type="ECO:0000259" key="6">
    <source>
        <dbReference type="PROSITE" id="PS51184"/>
    </source>
</evidence>
<dbReference type="PANTHER" id="PTHR12549">
    <property type="entry name" value="JMJC DOMAIN-CONTAINING HISTONE DEMETHYLATION PROTEIN"/>
    <property type="match status" value="1"/>
</dbReference>
<proteinExistence type="inferred from homology"/>
<keyword evidence="4" id="KW-0539">Nucleus</keyword>
<dbReference type="Pfam" id="PF02373">
    <property type="entry name" value="JmjC"/>
    <property type="match status" value="1"/>
</dbReference>
<comment type="similarity">
    <text evidence="2">Belongs to the JARID1 histone demethylase family.</text>
</comment>
<dbReference type="InterPro" id="IPR003347">
    <property type="entry name" value="JmjC_dom"/>
</dbReference>
<organism evidence="7">
    <name type="scientific">Rhizophora mucronata</name>
    <name type="common">Asiatic mangrove</name>
    <dbReference type="NCBI Taxonomy" id="61149"/>
    <lineage>
        <taxon>Eukaryota</taxon>
        <taxon>Viridiplantae</taxon>
        <taxon>Streptophyta</taxon>
        <taxon>Embryophyta</taxon>
        <taxon>Tracheophyta</taxon>
        <taxon>Spermatophyta</taxon>
        <taxon>Magnoliopsida</taxon>
        <taxon>eudicotyledons</taxon>
        <taxon>Gunneridae</taxon>
        <taxon>Pentapetalae</taxon>
        <taxon>rosids</taxon>
        <taxon>fabids</taxon>
        <taxon>Malpighiales</taxon>
        <taxon>Rhizophoraceae</taxon>
        <taxon>Rhizophora</taxon>
    </lineage>
</organism>
<evidence type="ECO:0000256" key="5">
    <source>
        <dbReference type="SAM" id="MobiDB-lite"/>
    </source>
</evidence>
<dbReference type="AlphaFoldDB" id="A0A2P2J9J6"/>
<dbReference type="Gene3D" id="2.60.120.650">
    <property type="entry name" value="Cupin"/>
    <property type="match status" value="1"/>
</dbReference>
<dbReference type="GO" id="GO:0032454">
    <property type="term" value="F:histone H3K9 demethylase activity"/>
    <property type="evidence" value="ECO:0007669"/>
    <property type="project" value="InterPro"/>
</dbReference>
<reference evidence="7" key="1">
    <citation type="submission" date="2018-02" db="EMBL/GenBank/DDBJ databases">
        <title>Rhizophora mucronata_Transcriptome.</title>
        <authorList>
            <person name="Meera S.P."/>
            <person name="Sreeshan A."/>
            <person name="Augustine A."/>
        </authorList>
    </citation>
    <scope>NUCLEOTIDE SEQUENCE</scope>
    <source>
        <tissue evidence="7">Leaf</tissue>
    </source>
</reference>
<sequence>MDERIFCDNCRTSIFDFHRSCSNCSSDLCLTCCREICNGNLQGGGQDVAMDYINHGLDYVHGGEPKIADAHIVSIEDGCEDPGMAKSGWKANENGSILCSCGNGLLELKCLYPTLVSELVKKAEEIAKRCKHVMTNAPVKQCACFDPNGHVDMSNGCFLKAASREDSADNYLYCPRAKNIKEEDLKHFQYHWMRAEPVIVSNALETGTGLSWEPMVMWRAVRQIKNENYDTLLDVKAIDCLDLCEGDINVHEFFQGYLNGRFDRHGWPQILKLKDWPPSTMFHSHLPRHNAEFLRCLPFKEYTNPNNGPLNIAVRLPEKSLKPDMGPKTYIAYGFGQELGRGDSVTKLHCDMSDAVNVLTHIAKVIHTHHQLVAIENLKKRHIEQDQRELFGGNQVVHEADEDGKCVNPQSRLPKNGQKSKLKSSEDVKSVQHKDTKCDKESEVDLNEESQLTERDNENVGPSNCTTGDGSDALEGGALWDIFRREDVPKLQEYLGKHFHEFRHIYCCPLPKVVHPIHDQTFFLTEEHKRRLKEEYGIEPWSFVQKLGDAVFIPAGCPHQVRNLKSCIKVALDFVSPENVGECIRLTDEFRILPPNHRAKEDKLEVRKMCFHAAYWAMGVLDPTEKWAEYFGSQTAEKVENKKPKKRRRSNKL</sequence>
<dbReference type="InterPro" id="IPR045109">
    <property type="entry name" value="LSDs-like"/>
</dbReference>
<feature type="compositionally biased region" description="Polar residues" evidence="5">
    <location>
        <begin position="408"/>
        <end position="419"/>
    </location>
</feature>
<evidence type="ECO:0000256" key="1">
    <source>
        <dbReference type="ARBA" id="ARBA00004123"/>
    </source>
</evidence>
<protein>
    <submittedName>
        <fullName evidence="7">Uncharacterized protein MANES_11G102400</fullName>
    </submittedName>
</protein>
<dbReference type="PROSITE" id="PS51184">
    <property type="entry name" value="JMJC"/>
    <property type="match status" value="1"/>
</dbReference>
<dbReference type="GO" id="GO:0006357">
    <property type="term" value="P:regulation of transcription by RNA polymerase II"/>
    <property type="evidence" value="ECO:0007669"/>
    <property type="project" value="TreeGrafter"/>
</dbReference>
<evidence type="ECO:0000256" key="2">
    <source>
        <dbReference type="ARBA" id="ARBA00006801"/>
    </source>
</evidence>
<dbReference type="GO" id="GO:0003712">
    <property type="term" value="F:transcription coregulator activity"/>
    <property type="evidence" value="ECO:0007669"/>
    <property type="project" value="TreeGrafter"/>
</dbReference>
<dbReference type="PANTHER" id="PTHR12549:SF11">
    <property type="entry name" value="LYSINE-SPECIFIC DEMETHYLASE JMJ25"/>
    <property type="match status" value="1"/>
</dbReference>
<evidence type="ECO:0000256" key="4">
    <source>
        <dbReference type="ARBA" id="ARBA00023242"/>
    </source>
</evidence>
<keyword evidence="3" id="KW-0479">Metal-binding</keyword>
<dbReference type="GO" id="GO:0046872">
    <property type="term" value="F:metal ion binding"/>
    <property type="evidence" value="ECO:0007669"/>
    <property type="project" value="UniProtKB-KW"/>
</dbReference>
<dbReference type="EMBL" id="GGEC01009640">
    <property type="protein sequence ID" value="MBW90123.1"/>
    <property type="molecule type" value="Transcribed_RNA"/>
</dbReference>
<feature type="domain" description="JmjC" evidence="6">
    <location>
        <begin position="305"/>
        <end position="591"/>
    </location>
</feature>
<dbReference type="SUPFAM" id="SSF51197">
    <property type="entry name" value="Clavaminate synthase-like"/>
    <property type="match status" value="1"/>
</dbReference>
<dbReference type="GO" id="GO:0000118">
    <property type="term" value="C:histone deacetylase complex"/>
    <property type="evidence" value="ECO:0007669"/>
    <property type="project" value="TreeGrafter"/>
</dbReference>
<dbReference type="SMART" id="SM00558">
    <property type="entry name" value="JmjC"/>
    <property type="match status" value="1"/>
</dbReference>
<comment type="subcellular location">
    <subcellularLocation>
        <location evidence="1">Nucleus</location>
    </subcellularLocation>
</comment>
<name>A0A2P2J9J6_RHIMU</name>
<feature type="compositionally biased region" description="Basic and acidic residues" evidence="5">
    <location>
        <begin position="423"/>
        <end position="443"/>
    </location>
</feature>
<feature type="region of interest" description="Disordered" evidence="5">
    <location>
        <begin position="401"/>
        <end position="472"/>
    </location>
</feature>
<accession>A0A2P2J9J6</accession>
<feature type="compositionally biased region" description="Polar residues" evidence="5">
    <location>
        <begin position="460"/>
        <end position="469"/>
    </location>
</feature>
<evidence type="ECO:0000256" key="3">
    <source>
        <dbReference type="ARBA" id="ARBA00022723"/>
    </source>
</evidence>
<dbReference type="GO" id="GO:0031490">
    <property type="term" value="F:chromatin DNA binding"/>
    <property type="evidence" value="ECO:0007669"/>
    <property type="project" value="TreeGrafter"/>
</dbReference>